<name>A0AAD2D5C8_EUPCR</name>
<evidence type="ECO:0000256" key="10">
    <source>
        <dbReference type="ARBA" id="ARBA00024420"/>
    </source>
</evidence>
<evidence type="ECO:0000256" key="1">
    <source>
        <dbReference type="ARBA" id="ARBA00004123"/>
    </source>
</evidence>
<evidence type="ECO:0000256" key="6">
    <source>
        <dbReference type="ARBA" id="ARBA00022763"/>
    </source>
</evidence>
<feature type="domain" description="FATC" evidence="13">
    <location>
        <begin position="2029"/>
        <end position="2061"/>
    </location>
</feature>
<dbReference type="PANTHER" id="PTHR11139">
    <property type="entry name" value="ATAXIA TELANGIECTASIA MUTATED ATM -RELATED"/>
    <property type="match status" value="1"/>
</dbReference>
<dbReference type="PROSITE" id="PS50290">
    <property type="entry name" value="PI3_4_KINASE_3"/>
    <property type="match status" value="1"/>
</dbReference>
<feature type="compositionally biased region" description="Acidic residues" evidence="11">
    <location>
        <begin position="1110"/>
        <end position="1124"/>
    </location>
</feature>
<dbReference type="EC" id="2.7.11.1" evidence="2"/>
<dbReference type="PROSITE" id="PS51190">
    <property type="entry name" value="FATC"/>
    <property type="match status" value="1"/>
</dbReference>
<dbReference type="GO" id="GO:0000723">
    <property type="term" value="P:telomere maintenance"/>
    <property type="evidence" value="ECO:0007669"/>
    <property type="project" value="TreeGrafter"/>
</dbReference>
<dbReference type="GO" id="GO:0005634">
    <property type="term" value="C:nucleus"/>
    <property type="evidence" value="ECO:0007669"/>
    <property type="project" value="UniProtKB-SubCell"/>
</dbReference>
<dbReference type="InterPro" id="IPR003152">
    <property type="entry name" value="FATC_dom"/>
</dbReference>
<evidence type="ECO:0000256" key="2">
    <source>
        <dbReference type="ARBA" id="ARBA00012513"/>
    </source>
</evidence>
<keyword evidence="3" id="KW-0723">Serine/threonine-protein kinase</keyword>
<dbReference type="CDD" id="cd00892">
    <property type="entry name" value="PIKKc_ATR"/>
    <property type="match status" value="1"/>
</dbReference>
<evidence type="ECO:0000256" key="4">
    <source>
        <dbReference type="ARBA" id="ARBA00022679"/>
    </source>
</evidence>
<dbReference type="SMART" id="SM00146">
    <property type="entry name" value="PI3Kc"/>
    <property type="match status" value="1"/>
</dbReference>
<dbReference type="PROSITE" id="PS00916">
    <property type="entry name" value="PI3_4_KINASE_2"/>
    <property type="match status" value="1"/>
</dbReference>
<dbReference type="Gene3D" id="1.10.1070.11">
    <property type="entry name" value="Phosphatidylinositol 3-/4-kinase, catalytic domain"/>
    <property type="match status" value="1"/>
</dbReference>
<keyword evidence="8" id="KW-0067">ATP-binding</keyword>
<dbReference type="InterPro" id="IPR018936">
    <property type="entry name" value="PI3/4_kinase_CS"/>
</dbReference>
<dbReference type="Gene3D" id="3.30.1010.10">
    <property type="entry name" value="Phosphatidylinositol 3-kinase Catalytic Subunit, Chain A, domain 4"/>
    <property type="match status" value="1"/>
</dbReference>
<dbReference type="InterPro" id="IPR036940">
    <property type="entry name" value="PI3/4_kinase_cat_sf"/>
</dbReference>
<feature type="region of interest" description="Disordered" evidence="11">
    <location>
        <begin position="1110"/>
        <end position="1141"/>
    </location>
</feature>
<dbReference type="EMBL" id="CAMPGE010023059">
    <property type="protein sequence ID" value="CAI2381037.1"/>
    <property type="molecule type" value="Genomic_DNA"/>
</dbReference>
<keyword evidence="15" id="KW-1185">Reference proteome</keyword>
<evidence type="ECO:0000256" key="11">
    <source>
        <dbReference type="SAM" id="MobiDB-lite"/>
    </source>
</evidence>
<evidence type="ECO:0000313" key="14">
    <source>
        <dbReference type="EMBL" id="CAI2381037.1"/>
    </source>
</evidence>
<feature type="compositionally biased region" description="Basic and acidic residues" evidence="11">
    <location>
        <begin position="1125"/>
        <end position="1141"/>
    </location>
</feature>
<gene>
    <name evidence="14" type="ORF">ECRASSUSDP1_LOCUS22481</name>
</gene>
<evidence type="ECO:0000259" key="13">
    <source>
        <dbReference type="PROSITE" id="PS51190"/>
    </source>
</evidence>
<dbReference type="GO" id="GO:0005524">
    <property type="term" value="F:ATP binding"/>
    <property type="evidence" value="ECO:0007669"/>
    <property type="project" value="UniProtKB-KW"/>
</dbReference>
<keyword evidence="5" id="KW-0547">Nucleotide-binding</keyword>
<feature type="domain" description="PI3K/PI4K catalytic" evidence="12">
    <location>
        <begin position="1733"/>
        <end position="2045"/>
    </location>
</feature>
<dbReference type="GO" id="GO:0005694">
    <property type="term" value="C:chromosome"/>
    <property type="evidence" value="ECO:0007669"/>
    <property type="project" value="TreeGrafter"/>
</dbReference>
<evidence type="ECO:0000259" key="12">
    <source>
        <dbReference type="PROSITE" id="PS50290"/>
    </source>
</evidence>
<dbReference type="InterPro" id="IPR011009">
    <property type="entry name" value="Kinase-like_dom_sf"/>
</dbReference>
<protein>
    <recommendedName>
        <fullName evidence="10">Serine/threonine-protein kinase ATR</fullName>
        <ecNumber evidence="2">2.7.11.1</ecNumber>
    </recommendedName>
</protein>
<dbReference type="Proteomes" id="UP001295684">
    <property type="component" value="Unassembled WGS sequence"/>
</dbReference>
<dbReference type="InterPro" id="IPR000403">
    <property type="entry name" value="PI3/4_kinase_cat_dom"/>
</dbReference>
<comment type="subcellular location">
    <subcellularLocation>
        <location evidence="1">Nucleus</location>
    </subcellularLocation>
</comment>
<keyword evidence="9" id="KW-0539">Nucleus</keyword>
<accession>A0AAD2D5C8</accession>
<keyword evidence="7" id="KW-0418">Kinase</keyword>
<dbReference type="Pfam" id="PF00454">
    <property type="entry name" value="PI3_PI4_kinase"/>
    <property type="match status" value="1"/>
</dbReference>
<keyword evidence="6" id="KW-0227">DNA damage</keyword>
<evidence type="ECO:0000256" key="3">
    <source>
        <dbReference type="ARBA" id="ARBA00022527"/>
    </source>
</evidence>
<dbReference type="PANTHER" id="PTHR11139:SF69">
    <property type="entry name" value="SERINE_THREONINE-PROTEIN KINASE ATR"/>
    <property type="match status" value="1"/>
</dbReference>
<evidence type="ECO:0000256" key="7">
    <source>
        <dbReference type="ARBA" id="ARBA00022777"/>
    </source>
</evidence>
<dbReference type="GO" id="GO:0000077">
    <property type="term" value="P:DNA damage checkpoint signaling"/>
    <property type="evidence" value="ECO:0007669"/>
    <property type="project" value="TreeGrafter"/>
</dbReference>
<dbReference type="GO" id="GO:0004674">
    <property type="term" value="F:protein serine/threonine kinase activity"/>
    <property type="evidence" value="ECO:0007669"/>
    <property type="project" value="UniProtKB-KW"/>
</dbReference>
<reference evidence="14" key="1">
    <citation type="submission" date="2023-07" db="EMBL/GenBank/DDBJ databases">
        <authorList>
            <consortium name="AG Swart"/>
            <person name="Singh M."/>
            <person name="Singh A."/>
            <person name="Seah K."/>
            <person name="Emmerich C."/>
        </authorList>
    </citation>
    <scope>NUCLEOTIDE SEQUENCE</scope>
    <source>
        <strain evidence="14">DP1</strain>
    </source>
</reference>
<comment type="caution">
    <text evidence="14">The sequence shown here is derived from an EMBL/GenBank/DDBJ whole genome shotgun (WGS) entry which is preliminary data.</text>
</comment>
<evidence type="ECO:0000256" key="5">
    <source>
        <dbReference type="ARBA" id="ARBA00022741"/>
    </source>
</evidence>
<dbReference type="SUPFAM" id="SSF56112">
    <property type="entry name" value="Protein kinase-like (PK-like)"/>
    <property type="match status" value="1"/>
</dbReference>
<proteinExistence type="predicted"/>
<dbReference type="GO" id="GO:0006281">
    <property type="term" value="P:DNA repair"/>
    <property type="evidence" value="ECO:0007669"/>
    <property type="project" value="TreeGrafter"/>
</dbReference>
<sequence>MTSYFEIQREIIVNPSLIKKSSNFLKHILSSQNFENGSSLTKHKEKDEDNASETTSFKNSICTEFLENDTEDIEIKSTAPSQDLTQTDKLSDSEKLLKICQKLAKIKIIMIKARNNVWTVDGFNCLFQHIFDYCSLETIEDKMLKKKAVILMFDTVEYTSYFFKVSSVDLLRYSNEKTKKILTEIFIMHNNDVKKIFTTYFGEKILYEDIIVPYLPWLFGQKGITAKLRDILIEKIEVEDEDATYPDTQACELEKTIEESPTETCLLIKKYLHIYYASVILNSQWDNEAKTEILKKILSILGYNFEKFDILNTKVSGDSKHFLIKVLHTIFRTLGVDDEHYLENLLAKKNNKIGQKYHFNKYVSNMMEQKEIGKEDDKYMIFMKSLGYLNEMLYNNQGEQMSLEIRMCLVEMINGFFPEFYSTLETLEEKQNFLLQIHKFSKIALKSSSEDQIFLEGMMHNFMFGLKYTLDHQSLVEIVLSTITNSFSLEILQNYVQKILCFVVMIMMRFPESTIIKSKIREILEKYLSEKNLERISQYKDCQFLLLDCFRKVTHFEPMLERLSARLYNNENSTKESLSACANSLHYEFNNDHKLLTLKYLNQCIENSQRPNRASTKGFFGRVTESINEALEDPEVLKIIYDNVIKLKLKISIFPEDYNFLSRACSKFIASVGVGKPFITEGASDKSRAKPRPTEQELICIFKKKELNLEEWSSDACVVDIDDIKISRSNSIMVAKNLYFRLKEFLMNTSNPLKPYLYSCWRIEYAILDQLGENSIKRERVSDLLKCFKITKENRKDIYRLLYKFTHEEVEPLEEGVTYPEVPFGRFCIYLTGKIRYTKFKEIFEAICCLFRTEDLRIIKLLFPFILYYCIRFCEYDSPVLDEIGAYINQVLSNGSEAHLNLIFHTLDYLSICLCQDKDSFKHFIEKETNFRYVEKIFTLDLIAYIHKSEAKANVHVLMESLKKFPVAEATYKTVRKIQKLLGFISMEKKKEAAKRVKQLKRYAMYFEEHLRRSIGSNDKQGKRSLGTFEKESFFEVNDEKDIIEIVHVYQKLIPEDFDYPFFNSIVKHYSGKTFDFNELYSPKMKIKKKITNKALQVFSQISNTGTVEYEEEKDWSDSDYSEEEYSKESEEENSKGSQKKDLNFSKSHLWKDNSEENWKYLASLYDVSLVKNFQLDSLLMDLTMKEGKKCFEELLTLILSQIYKLFHAFLRSPSLTGKDFKEMSEPVLSLLSVSYKSIMKPLSVAEGELAYSYKIYLHVIYEIEAFIDIIQSIISENSSDIMDAFAASCKRSWEHIFSEIDLERYIEKINRFFDKRTQDITERSFDTLDLILSVRKALFHLIDRPADYSMYCLKLARLYRKAKGDHVVMFKLFKSASKNKNLLAGFEIENAKYIMQVKNAHEALVYLEKEMQNIASKEMNLRNKRGIYQVQMWSMPVLKAKMYCLYLKTQIDIQDDRLPSEFNDLLKEVKGLKWEDAHYLFAKYLDDKMTLKEAKNKQLSNQDDRYSLFRISNYIYSLCYGQRRLWEILPRTIDLWFEQCEQGSPNIDRISKKLYELENFKIAQCLQTLLSKFSQRSSRTYVGNMIAKLGAFYPSQMCWWILHFKNFYFTSIPAGKKKTKSAEIKCDEDDRREFADLIMTKIKKLNDSSFRIIKSSEVIFKKIIKLSESNEKCNKEQLFNLSTSLCREDFSSYKVAIPIAENMLPRIPKYGEVKDISSFSAFKKYPVYIKKFFSVGRVMTSKEKPKKIGLVGTDDRVYFFLVKSDQHGDLRKEGRFMEYANLVNKVLDQDFESLQRNLRMDLFSIVPLNRICGLIEWIDDTLTIKSVVTDYWKKEGIKLDMQDVKKLAAENKGNTHEDIWDSLKTKASPMLNNWFFDRFPTPSLMFDARLNFIRSTAVWSMVGYIIGLGDRHGDNILIHKGKGSLTHVDFDCIFEKGAKLKVPEKVPFRLTKNIIDAFGIFKEQGTYIKCCEVVLEVMRENKTKFGAFLDSFIHDPLIESKNSVCVNMKEALKQVKLRLDGYMDENSGVLKPHEQVLRVILRALNDEYQKKMFIGWMPWL</sequence>
<evidence type="ECO:0000313" key="15">
    <source>
        <dbReference type="Proteomes" id="UP001295684"/>
    </source>
</evidence>
<evidence type="ECO:0000256" key="8">
    <source>
        <dbReference type="ARBA" id="ARBA00022840"/>
    </source>
</evidence>
<dbReference type="InterPro" id="IPR050517">
    <property type="entry name" value="DDR_Repair_Kinase"/>
</dbReference>
<evidence type="ECO:0000256" key="9">
    <source>
        <dbReference type="ARBA" id="ARBA00023242"/>
    </source>
</evidence>
<keyword evidence="4" id="KW-0808">Transferase</keyword>
<organism evidence="14 15">
    <name type="scientific">Euplotes crassus</name>
    <dbReference type="NCBI Taxonomy" id="5936"/>
    <lineage>
        <taxon>Eukaryota</taxon>
        <taxon>Sar</taxon>
        <taxon>Alveolata</taxon>
        <taxon>Ciliophora</taxon>
        <taxon>Intramacronucleata</taxon>
        <taxon>Spirotrichea</taxon>
        <taxon>Hypotrichia</taxon>
        <taxon>Euplotida</taxon>
        <taxon>Euplotidae</taxon>
        <taxon>Moneuplotes</taxon>
    </lineage>
</organism>